<gene>
    <name evidence="5" type="ORF">DW780_16735</name>
    <name evidence="6" type="ORF">KQP68_18975</name>
</gene>
<dbReference type="InterPro" id="IPR036156">
    <property type="entry name" value="Beta-gal/glucu_dom_sf"/>
</dbReference>
<dbReference type="InterPro" id="IPR011658">
    <property type="entry name" value="PA14_dom"/>
</dbReference>
<dbReference type="OMA" id="NYMENAR"/>
<sequence length="1133" mass="126946">MLYLCILCGWTSVSVDAKQDDKTAGRYTLSLDGGEWHLWQDKQAEWKNDKLFLPEDATDLSLLPVNVPTGGWEQLNPANATAVQVPGTVEEYCTVSSRPSPDDGAGVSWWFRTIKLPATLKGRRVLIHFESVRMRAEIYLDRKLVGYDMIGESPFDVDITEAVKPGEEQLLAVRVTHPGGNFHWQDFTEMNWGSYQIPPGRSFGGIIGRVRLDAVSPLFISDIYMQNQPEYTKVKAILTVNNTLMNTEKGQLMFTVAEKENPSRIIARRDLKNVILQKGENTITMDLNCPNAKLWNLDSPHLYVCRVELKSAKRIWDADSRTFGFRWFEPTGIGKDAQLRLNGQRVMLLTAISWGYWPVGGLYATPEMAEKQILTAKALGLNMLNFHRSIGSPVVLEKADELGLLYLEEPGAFHSAGHDPFIRTIVNTKLQRMILRDRSHPSLVIYNLINEWGGPRARDKELTALRMEDMKKAHAIDPSRVMTFTSGWASAEHSEEDAKANLLPFDSVLHRKGWFDNHRAAGPATWEEDYYRGPKDNLMYTDNRTEIYIRGEEGALSTPPRIAEIAKEIEQTGIKGWDGLFWKNQYEAFQQFFHEKNLAPYFGSIDSLTRAMGDVSFDHQGRRIQGMRMQNTGDVYAVNGWEAMPYDNHSGIVDIYRNCKGNPSTFTYYTQPLYVAVSPRTQFVHLPGKVPVDFYIVNEKNLSGKYRLSVFVCTPDGKEGKHIEKEVHITGGDCFGQLLLEHCQLEIEGVSGLYQVKAQLRNASGHLCAEGKDEVLGIYWDKKQLKGKGALYGTPDDPVATFYQKATGCELPAFHSDIEKLDWIVVTRSSLDAPQPVPVEAFCQKEGKSVLELSLYKDDDLRTLAGVTQDNKIDRTFADGAQPDPLLPANQSFSAIWDGKLKAPQSGTYMIGVTSDQGMRLSVNGQRIVDEWRNNKELTVVRPFLLKAGDEVAVRVEYSQRNPTGSVQLVWSLPDHAAIAPQELLDRVKEDGTSLLLLKSAESWMDAVSAYTGSAYHGYYSVGKNWVGGVHFVKEHPLFNGLPVNVAMGWPYQALVRNGDRRLGLHIDNEELVAGSYGSAPFNLGSAVGIISCGKGKIYYSTLDLVDNLNNPAAAADVARKLFCNFILLSKDR</sequence>
<dbReference type="Proteomes" id="UP001156218">
    <property type="component" value="Chromosome"/>
</dbReference>
<dbReference type="Pfam" id="PF00703">
    <property type="entry name" value="Glyco_hydro_2"/>
    <property type="match status" value="1"/>
</dbReference>
<dbReference type="SUPFAM" id="SSF56988">
    <property type="entry name" value="Anthrax protective antigen"/>
    <property type="match status" value="1"/>
</dbReference>
<dbReference type="InterPro" id="IPR006102">
    <property type="entry name" value="Ig-like_GH2"/>
</dbReference>
<comment type="similarity">
    <text evidence="1">Belongs to the glycosyl hydrolase 2 family.</text>
</comment>
<protein>
    <submittedName>
        <fullName evidence="5">Beta-galactosidase</fullName>
    </submittedName>
</protein>
<dbReference type="GO" id="GO:0005975">
    <property type="term" value="P:carbohydrate metabolic process"/>
    <property type="evidence" value="ECO:0007669"/>
    <property type="project" value="InterPro"/>
</dbReference>
<evidence type="ECO:0000313" key="7">
    <source>
        <dbReference type="Proteomes" id="UP000284785"/>
    </source>
</evidence>
<feature type="domain" description="PA14" evidence="4">
    <location>
        <begin position="846"/>
        <end position="989"/>
    </location>
</feature>
<dbReference type="AlphaFoldDB" id="A0A414HK29"/>
<evidence type="ECO:0000256" key="2">
    <source>
        <dbReference type="ARBA" id="ARBA00022801"/>
    </source>
</evidence>
<dbReference type="InterPro" id="IPR008979">
    <property type="entry name" value="Galactose-bd-like_sf"/>
</dbReference>
<dbReference type="InterPro" id="IPR013783">
    <property type="entry name" value="Ig-like_fold"/>
</dbReference>
<evidence type="ECO:0000256" key="1">
    <source>
        <dbReference type="ARBA" id="ARBA00007401"/>
    </source>
</evidence>
<dbReference type="RefSeq" id="WP_011108640.1">
    <property type="nucleotide sequence ID" value="NZ_CABJDH010000015.1"/>
</dbReference>
<reference evidence="6 8" key="2">
    <citation type="submission" date="2021-06" db="EMBL/GenBank/DDBJ databases">
        <title>Interrogation of the integrated mobile genetic elements in gut-associated Bacteroides with a consensus prediction approach.</title>
        <authorList>
            <person name="Campbell D.E."/>
            <person name="Leigh J.R."/>
            <person name="Kim T."/>
            <person name="England W."/>
            <person name="Whitaker R.J."/>
            <person name="Degnan P.H."/>
        </authorList>
    </citation>
    <scope>NUCLEOTIDE SEQUENCE [LARGE SCALE GENOMIC DNA]</scope>
    <source>
        <strain evidence="6 8">WAL8669</strain>
    </source>
</reference>
<dbReference type="GeneID" id="60924295"/>
<dbReference type="SUPFAM" id="SSF49785">
    <property type="entry name" value="Galactose-binding domain-like"/>
    <property type="match status" value="1"/>
</dbReference>
<dbReference type="InterPro" id="IPR037524">
    <property type="entry name" value="PA14/GLEYA"/>
</dbReference>
<name>A0A414HK29_BACT4</name>
<dbReference type="SMART" id="SM00758">
    <property type="entry name" value="PA14"/>
    <property type="match status" value="1"/>
</dbReference>
<evidence type="ECO:0000313" key="8">
    <source>
        <dbReference type="Proteomes" id="UP001156218"/>
    </source>
</evidence>
<dbReference type="PANTHER" id="PTHR42732:SF2">
    <property type="entry name" value="BETA-MANNOSIDASE"/>
    <property type="match status" value="1"/>
</dbReference>
<reference evidence="5 7" key="1">
    <citation type="submission" date="2018-08" db="EMBL/GenBank/DDBJ databases">
        <title>A genome reference for cultivated species of the human gut microbiota.</title>
        <authorList>
            <person name="Zou Y."/>
            <person name="Xue W."/>
            <person name="Luo G."/>
        </authorList>
    </citation>
    <scope>NUCLEOTIDE SEQUENCE [LARGE SCALE GENOMIC DNA]</scope>
    <source>
        <strain evidence="5 7">AM30-26</strain>
    </source>
</reference>
<keyword evidence="3" id="KW-0326">Glycosidase</keyword>
<keyword evidence="2" id="KW-0378">Hydrolase</keyword>
<dbReference type="EMBL" id="QSJP01000015">
    <property type="protein sequence ID" value="RHD86192.1"/>
    <property type="molecule type" value="Genomic_DNA"/>
</dbReference>
<dbReference type="SUPFAM" id="SSF51445">
    <property type="entry name" value="(Trans)glycosidases"/>
    <property type="match status" value="1"/>
</dbReference>
<evidence type="ECO:0000256" key="3">
    <source>
        <dbReference type="ARBA" id="ARBA00023295"/>
    </source>
</evidence>
<evidence type="ECO:0000259" key="4">
    <source>
        <dbReference type="PROSITE" id="PS51820"/>
    </source>
</evidence>
<dbReference type="Gene3D" id="3.90.182.10">
    <property type="entry name" value="Toxin - Anthrax Protective Antigen,domain 1"/>
    <property type="match status" value="1"/>
</dbReference>
<dbReference type="InterPro" id="IPR017853">
    <property type="entry name" value="GH"/>
</dbReference>
<dbReference type="SUPFAM" id="SSF49303">
    <property type="entry name" value="beta-Galactosidase/glucuronidase domain"/>
    <property type="match status" value="1"/>
</dbReference>
<dbReference type="InterPro" id="IPR051913">
    <property type="entry name" value="GH2_Domain-Containing"/>
</dbReference>
<dbReference type="PANTHER" id="PTHR42732">
    <property type="entry name" value="BETA-GALACTOSIDASE"/>
    <property type="match status" value="1"/>
</dbReference>
<organism evidence="5 7">
    <name type="scientific">Bacteroides thetaiotaomicron</name>
    <dbReference type="NCBI Taxonomy" id="818"/>
    <lineage>
        <taxon>Bacteria</taxon>
        <taxon>Pseudomonadati</taxon>
        <taxon>Bacteroidota</taxon>
        <taxon>Bacteroidia</taxon>
        <taxon>Bacteroidales</taxon>
        <taxon>Bacteroidaceae</taxon>
        <taxon>Bacteroides</taxon>
    </lineage>
</organism>
<dbReference type="EMBL" id="CP083680">
    <property type="protein sequence ID" value="UYU65642.1"/>
    <property type="molecule type" value="Genomic_DNA"/>
</dbReference>
<dbReference type="Pfam" id="PF02837">
    <property type="entry name" value="Glyco_hydro_2_N"/>
    <property type="match status" value="1"/>
</dbReference>
<accession>A0A414HK29</accession>
<dbReference type="PROSITE" id="PS51820">
    <property type="entry name" value="PA14"/>
    <property type="match status" value="1"/>
</dbReference>
<proteinExistence type="inferred from homology"/>
<dbReference type="DNASU" id="1074089"/>
<dbReference type="InterPro" id="IPR006104">
    <property type="entry name" value="Glyco_hydro_2_N"/>
</dbReference>
<dbReference type="Proteomes" id="UP000284785">
    <property type="component" value="Unassembled WGS sequence"/>
</dbReference>
<evidence type="ECO:0000313" key="6">
    <source>
        <dbReference type="EMBL" id="UYU65642.1"/>
    </source>
</evidence>
<dbReference type="Gene3D" id="3.20.20.80">
    <property type="entry name" value="Glycosidases"/>
    <property type="match status" value="1"/>
</dbReference>
<evidence type="ECO:0000313" key="5">
    <source>
        <dbReference type="EMBL" id="RHD86192.1"/>
    </source>
</evidence>
<dbReference type="Gene3D" id="2.60.40.10">
    <property type="entry name" value="Immunoglobulins"/>
    <property type="match status" value="1"/>
</dbReference>
<dbReference type="GO" id="GO:0004553">
    <property type="term" value="F:hydrolase activity, hydrolyzing O-glycosyl compounds"/>
    <property type="evidence" value="ECO:0007669"/>
    <property type="project" value="InterPro"/>
</dbReference>
<dbReference type="Gene3D" id="2.60.120.260">
    <property type="entry name" value="Galactose-binding domain-like"/>
    <property type="match status" value="1"/>
</dbReference>
<dbReference type="Pfam" id="PF07691">
    <property type="entry name" value="PA14"/>
    <property type="match status" value="1"/>
</dbReference>